<dbReference type="Pfam" id="PF07676">
    <property type="entry name" value="PD40"/>
    <property type="match status" value="1"/>
</dbReference>
<dbReference type="Proteomes" id="UP000253314">
    <property type="component" value="Unassembled WGS sequence"/>
</dbReference>
<dbReference type="InterPro" id="IPR011042">
    <property type="entry name" value="6-blade_b-propeller_TolB-like"/>
</dbReference>
<reference evidence="2 3" key="1">
    <citation type="submission" date="2018-07" db="EMBL/GenBank/DDBJ databases">
        <title>Lottiidibacillus patelloidae gen. nov., sp. nov., isolated from the intestinal tract of a marine limpet and the reclassification of B. taeanensis BH030017T, B. algicola KMM 3737T and B. hwajinpoensis SW-72T as genus Lottiidibacillus.</title>
        <authorList>
            <person name="Liu R."/>
            <person name="Huang Z."/>
        </authorList>
    </citation>
    <scope>NUCLEOTIDE SEQUENCE [LARGE SCALE GENOMIC DNA]</scope>
    <source>
        <strain evidence="2 3">BH030017</strain>
    </source>
</reference>
<organism evidence="2 3">
    <name type="scientific">Bacillus taeanensis</name>
    <dbReference type="NCBI Taxonomy" id="273032"/>
    <lineage>
        <taxon>Bacteria</taxon>
        <taxon>Bacillati</taxon>
        <taxon>Bacillota</taxon>
        <taxon>Bacilli</taxon>
        <taxon>Bacillales</taxon>
        <taxon>Bacillaceae</taxon>
        <taxon>Bacillus</taxon>
    </lineage>
</organism>
<dbReference type="InterPro" id="IPR011659">
    <property type="entry name" value="WD40"/>
</dbReference>
<protein>
    <submittedName>
        <fullName evidence="2">Uncharacterized protein</fullName>
    </submittedName>
</protein>
<name>A0A366Y082_9BACI</name>
<evidence type="ECO:0000256" key="1">
    <source>
        <dbReference type="ARBA" id="ARBA00009820"/>
    </source>
</evidence>
<accession>A0A366Y082</accession>
<gene>
    <name evidence="2" type="ORF">DS031_10090</name>
</gene>
<evidence type="ECO:0000313" key="3">
    <source>
        <dbReference type="Proteomes" id="UP000253314"/>
    </source>
</evidence>
<sequence>MQSSYQTFPEVRPAVPYGLSLDRGFIAYTADRGGYYDIWLYNLRNRANVQQTNGLGDSFSVPLWSPDSRKIAFVGKNRFLYVISVITGSIACIDQLDEGADFSLNWSSDSKKIAYTKQNHIILYNVMSHRAQKIKQSHSSDVQWFPSGVELLFQAPGVLGISQLFRMRIDGTGKQQITGNTNGPLHDVQLSPDGTFALYTTPGASISIIYTVEISTGNVFEVKGGPLAKNYFPKWSPNSLYIVYSATAYDERRGYYSQIRTVGRRGENDRIWAFSTCFASPVTWSPDGRRIAYLSGCTEQEFANEMRMIDLAYPVSISLIQGVTILSLQWSPSFRIDCSKRTYKNPVYKVQFYYPPHWQKVNDERYQGSDGFLQVSAVSAGENIEEVCRGEAFHQLMPYGSMPRIFKTRIQHQEACFIFPSPDQPAEMMRQAALIVKYPHPVLIQGTTYNYFVLWVDEHHLYKIASTLTFYQTTMRDEESQYT</sequence>
<proteinExistence type="inferred from homology"/>
<dbReference type="RefSeq" id="WP_113805958.1">
    <property type="nucleotide sequence ID" value="NZ_QOCW01000009.1"/>
</dbReference>
<dbReference type="SUPFAM" id="SSF82171">
    <property type="entry name" value="DPP6 N-terminal domain-like"/>
    <property type="match status" value="1"/>
</dbReference>
<dbReference type="Gene3D" id="2.120.10.30">
    <property type="entry name" value="TolB, C-terminal domain"/>
    <property type="match status" value="2"/>
</dbReference>
<dbReference type="PANTHER" id="PTHR36842">
    <property type="entry name" value="PROTEIN TOLB HOMOLOG"/>
    <property type="match status" value="1"/>
</dbReference>
<evidence type="ECO:0000313" key="2">
    <source>
        <dbReference type="EMBL" id="RBW69571.1"/>
    </source>
</evidence>
<comment type="similarity">
    <text evidence="1">Belongs to the TolB family.</text>
</comment>
<dbReference type="PANTHER" id="PTHR36842:SF1">
    <property type="entry name" value="PROTEIN TOLB"/>
    <property type="match status" value="1"/>
</dbReference>
<dbReference type="EMBL" id="QOCW01000009">
    <property type="protein sequence ID" value="RBW69571.1"/>
    <property type="molecule type" value="Genomic_DNA"/>
</dbReference>
<dbReference type="AlphaFoldDB" id="A0A366Y082"/>
<comment type="caution">
    <text evidence="2">The sequence shown here is derived from an EMBL/GenBank/DDBJ whole genome shotgun (WGS) entry which is preliminary data.</text>
</comment>
<keyword evidence="3" id="KW-1185">Reference proteome</keyword>
<dbReference type="OrthoDB" id="308800at2"/>